<accession>A0A8J6E9A8</accession>
<dbReference type="EMBL" id="WNTK01003438">
    <property type="protein sequence ID" value="KAG9465129.1"/>
    <property type="molecule type" value="Genomic_DNA"/>
</dbReference>
<sequence>MEEATLNNDNIHSFTSLTTRFGIMLIVLLLASWKGAPCLFFVWCLLDAQPPRRVDVQLSVLLSVSVATLPNAWCSSLGKDFCMNLLGLAMFSQSWDF</sequence>
<organism evidence="2 3">
    <name type="scientific">Eleutherodactylus coqui</name>
    <name type="common">Puerto Rican coqui</name>
    <dbReference type="NCBI Taxonomy" id="57060"/>
    <lineage>
        <taxon>Eukaryota</taxon>
        <taxon>Metazoa</taxon>
        <taxon>Chordata</taxon>
        <taxon>Craniata</taxon>
        <taxon>Vertebrata</taxon>
        <taxon>Euteleostomi</taxon>
        <taxon>Amphibia</taxon>
        <taxon>Batrachia</taxon>
        <taxon>Anura</taxon>
        <taxon>Neobatrachia</taxon>
        <taxon>Hyloidea</taxon>
        <taxon>Eleutherodactylidae</taxon>
        <taxon>Eleutherodactylinae</taxon>
        <taxon>Eleutherodactylus</taxon>
        <taxon>Eleutherodactylus</taxon>
    </lineage>
</organism>
<feature type="transmembrane region" description="Helical" evidence="1">
    <location>
        <begin position="20"/>
        <end position="46"/>
    </location>
</feature>
<evidence type="ECO:0000313" key="3">
    <source>
        <dbReference type="Proteomes" id="UP000770717"/>
    </source>
</evidence>
<protein>
    <submittedName>
        <fullName evidence="2">Uncharacterized protein</fullName>
    </submittedName>
</protein>
<keyword evidence="1" id="KW-0812">Transmembrane</keyword>
<keyword evidence="1" id="KW-0472">Membrane</keyword>
<proteinExistence type="predicted"/>
<keyword evidence="3" id="KW-1185">Reference proteome</keyword>
<evidence type="ECO:0000313" key="2">
    <source>
        <dbReference type="EMBL" id="KAG9465129.1"/>
    </source>
</evidence>
<keyword evidence="1" id="KW-1133">Transmembrane helix</keyword>
<dbReference type="Proteomes" id="UP000770717">
    <property type="component" value="Unassembled WGS sequence"/>
</dbReference>
<gene>
    <name evidence="2" type="ORF">GDO78_018868</name>
</gene>
<reference evidence="2" key="1">
    <citation type="thesis" date="2020" institute="ProQuest LLC" country="789 East Eisenhower Parkway, Ann Arbor, MI, USA">
        <title>Comparative Genomics and Chromosome Evolution.</title>
        <authorList>
            <person name="Mudd A.B."/>
        </authorList>
    </citation>
    <scope>NUCLEOTIDE SEQUENCE</scope>
    <source>
        <strain evidence="2">HN-11 Male</strain>
        <tissue evidence="2">Kidney and liver</tissue>
    </source>
</reference>
<name>A0A8J6E9A8_ELECQ</name>
<dbReference type="AlphaFoldDB" id="A0A8J6E9A8"/>
<comment type="caution">
    <text evidence="2">The sequence shown here is derived from an EMBL/GenBank/DDBJ whole genome shotgun (WGS) entry which is preliminary data.</text>
</comment>
<evidence type="ECO:0000256" key="1">
    <source>
        <dbReference type="SAM" id="Phobius"/>
    </source>
</evidence>